<dbReference type="EMBL" id="OX597832">
    <property type="protein sequence ID" value="CAI9736821.1"/>
    <property type="molecule type" value="Genomic_DNA"/>
</dbReference>
<reference evidence="1" key="1">
    <citation type="submission" date="2023-08" db="EMBL/GenBank/DDBJ databases">
        <authorList>
            <person name="Alioto T."/>
            <person name="Alioto T."/>
            <person name="Gomez Garrido J."/>
        </authorList>
    </citation>
    <scope>NUCLEOTIDE SEQUENCE</scope>
</reference>
<keyword evidence="2" id="KW-1185">Reference proteome</keyword>
<dbReference type="Proteomes" id="UP001162480">
    <property type="component" value="Chromosome 19"/>
</dbReference>
<proteinExistence type="predicted"/>
<dbReference type="AlphaFoldDB" id="A0AA36FF79"/>
<sequence>MKRKRKQHKGEKPKERRMEELINTETDHLKEDSENIRLNRIHRDPYYISRMPNATKFSQIEQWEILALKMYSLM</sequence>
<organism evidence="1 2">
    <name type="scientific">Octopus vulgaris</name>
    <name type="common">Common octopus</name>
    <dbReference type="NCBI Taxonomy" id="6645"/>
    <lineage>
        <taxon>Eukaryota</taxon>
        <taxon>Metazoa</taxon>
        <taxon>Spiralia</taxon>
        <taxon>Lophotrochozoa</taxon>
        <taxon>Mollusca</taxon>
        <taxon>Cephalopoda</taxon>
        <taxon>Coleoidea</taxon>
        <taxon>Octopodiformes</taxon>
        <taxon>Octopoda</taxon>
        <taxon>Incirrata</taxon>
        <taxon>Octopodidae</taxon>
        <taxon>Octopus</taxon>
    </lineage>
</organism>
<evidence type="ECO:0000313" key="2">
    <source>
        <dbReference type="Proteomes" id="UP001162480"/>
    </source>
</evidence>
<evidence type="ECO:0000313" key="1">
    <source>
        <dbReference type="EMBL" id="CAI9736821.1"/>
    </source>
</evidence>
<name>A0AA36FF79_OCTVU</name>
<protein>
    <submittedName>
        <fullName evidence="1">Uncharacterized protein</fullName>
    </submittedName>
</protein>
<accession>A0AA36FF79</accession>
<gene>
    <name evidence="1" type="ORF">OCTVUL_1B016261</name>
</gene>